<name>A0A485KMB2_9STRA</name>
<dbReference type="SUPFAM" id="SSF81324">
    <property type="entry name" value="Voltage-gated potassium channels"/>
    <property type="match status" value="1"/>
</dbReference>
<sequence length="642" mass="72167">MASEASAAMVPQDAPPKARRRSIVEMLPKSLRPRDPVVEGASYVRPVGDGDDDNQAMPLSRTKRRSIVDMLQQSLPSPVVASPKRALGTISDLARGSFVFKDGVESMGHTPGMALASNFILQLQLDATMAKLNDEAAPPDDDPRASTVRPHASALRVQDIKTRVGDWSLDVTYRRKNLRILINAMFGLCLALLELYVSWMNKIVVDADNNVIAILDVPTPPLVDWLKMGMTATSIVLMLQIADLYRLFFAEKYHWERKVAQDKARVHGGAAARHRRTLSVPQMMAAAARDPWFDSVVVPVVKKYALSPLTWCCLLEMAVVAIHPPPFVDSDLHLSASCLMFFRLYLFARVYRDYSKVYRQRRDILLNCFLQSTNPSFDWFLSIKIDFAKSPLQFILVLLAVVIFILTISIHVFEREQQPILFTLTNSAWYTFCTLSTHGLLDMQATSLHGRFVTAVMLVWGITLETMSVVAILHNFGLNDRGRMVSAFLQRMRTRTKLEDVAARVMTSWWRWKRARHVTSPADETRARSKFWHALERLGPARSKQRLLDEDEVSPVLEQLTALEANVARLRHDVGHVHACLCRHRGTDAAAAADVLASHMSVLMEKQAILDEQNRTISFLLAKTIADQPALSGDLSSTTFRV</sequence>
<feature type="transmembrane region" description="Helical" evidence="2">
    <location>
        <begin position="452"/>
        <end position="473"/>
    </location>
</feature>
<keyword evidence="2" id="KW-0472">Membrane</keyword>
<proteinExistence type="predicted"/>
<evidence type="ECO:0000313" key="4">
    <source>
        <dbReference type="EMBL" id="VFT86104.1"/>
    </source>
</evidence>
<dbReference type="Proteomes" id="UP000332933">
    <property type="component" value="Unassembled WGS sequence"/>
</dbReference>
<dbReference type="PANTHER" id="PTHR10153">
    <property type="entry name" value="SMALL CONDUCTANCE CALCIUM-ACTIVATED POTASSIUM CHANNEL"/>
    <property type="match status" value="1"/>
</dbReference>
<feature type="transmembrane region" description="Helical" evidence="2">
    <location>
        <begin position="364"/>
        <end position="382"/>
    </location>
</feature>
<dbReference type="GO" id="GO:0016020">
    <property type="term" value="C:membrane"/>
    <property type="evidence" value="ECO:0007669"/>
    <property type="project" value="InterPro"/>
</dbReference>
<gene>
    <name evidence="4" type="primary">Aste57867_9221</name>
    <name evidence="3" type="ORF">As57867_009185</name>
    <name evidence="4" type="ORF">ASTE57867_9221</name>
</gene>
<feature type="transmembrane region" description="Helical" evidence="2">
    <location>
        <begin position="180"/>
        <end position="199"/>
    </location>
</feature>
<organism evidence="4 5">
    <name type="scientific">Aphanomyces stellatus</name>
    <dbReference type="NCBI Taxonomy" id="120398"/>
    <lineage>
        <taxon>Eukaryota</taxon>
        <taxon>Sar</taxon>
        <taxon>Stramenopiles</taxon>
        <taxon>Oomycota</taxon>
        <taxon>Saprolegniomycetes</taxon>
        <taxon>Saprolegniales</taxon>
        <taxon>Verrucalvaceae</taxon>
        <taxon>Aphanomyces</taxon>
    </lineage>
</organism>
<evidence type="ECO:0000313" key="5">
    <source>
        <dbReference type="Proteomes" id="UP000332933"/>
    </source>
</evidence>
<reference evidence="3" key="2">
    <citation type="submission" date="2019-06" db="EMBL/GenBank/DDBJ databases">
        <title>Genomics analysis of Aphanomyces spp. identifies a new class of oomycete effector associated with host adaptation.</title>
        <authorList>
            <person name="Gaulin E."/>
        </authorList>
    </citation>
    <scope>NUCLEOTIDE SEQUENCE</scope>
    <source>
        <strain evidence="3">CBS 578.67</strain>
    </source>
</reference>
<dbReference type="InterPro" id="IPR015449">
    <property type="entry name" value="K_chnl_Ca-activ_SK"/>
</dbReference>
<dbReference type="GO" id="GO:0016286">
    <property type="term" value="F:small conductance calcium-activated potassium channel activity"/>
    <property type="evidence" value="ECO:0007669"/>
    <property type="project" value="InterPro"/>
</dbReference>
<feature type="transmembrane region" description="Helical" evidence="2">
    <location>
        <begin position="420"/>
        <end position="440"/>
    </location>
</feature>
<evidence type="ECO:0000256" key="2">
    <source>
        <dbReference type="SAM" id="Phobius"/>
    </source>
</evidence>
<evidence type="ECO:0000313" key="3">
    <source>
        <dbReference type="EMBL" id="KAF0700266.1"/>
    </source>
</evidence>
<protein>
    <submittedName>
        <fullName evidence="4">Aste57867_9221 protein</fullName>
    </submittedName>
</protein>
<evidence type="ECO:0000256" key="1">
    <source>
        <dbReference type="SAM" id="MobiDB-lite"/>
    </source>
</evidence>
<feature type="transmembrane region" description="Helical" evidence="2">
    <location>
        <begin position="394"/>
        <end position="413"/>
    </location>
</feature>
<keyword evidence="2" id="KW-0812">Transmembrane</keyword>
<dbReference type="AlphaFoldDB" id="A0A485KMB2"/>
<reference evidence="4 5" key="1">
    <citation type="submission" date="2019-03" db="EMBL/GenBank/DDBJ databases">
        <authorList>
            <person name="Gaulin E."/>
            <person name="Dumas B."/>
        </authorList>
    </citation>
    <scope>NUCLEOTIDE SEQUENCE [LARGE SCALE GENOMIC DNA]</scope>
    <source>
        <strain evidence="4">CBS 568.67</strain>
    </source>
</reference>
<keyword evidence="5" id="KW-1185">Reference proteome</keyword>
<dbReference type="EMBL" id="CAADRA010005152">
    <property type="protein sequence ID" value="VFT86104.1"/>
    <property type="molecule type" value="Genomic_DNA"/>
</dbReference>
<dbReference type="Gene3D" id="1.10.287.70">
    <property type="match status" value="1"/>
</dbReference>
<accession>A0A485KMB2</accession>
<dbReference type="OrthoDB" id="73653at2759"/>
<feature type="transmembrane region" description="Helical" evidence="2">
    <location>
        <begin position="225"/>
        <end position="248"/>
    </location>
</feature>
<keyword evidence="2" id="KW-1133">Transmembrane helix</keyword>
<dbReference type="EMBL" id="VJMH01005131">
    <property type="protein sequence ID" value="KAF0700266.1"/>
    <property type="molecule type" value="Genomic_DNA"/>
</dbReference>
<feature type="region of interest" description="Disordered" evidence="1">
    <location>
        <begin position="1"/>
        <end position="21"/>
    </location>
</feature>